<evidence type="ECO:0000259" key="3">
    <source>
        <dbReference type="PROSITE" id="PS50202"/>
    </source>
</evidence>
<feature type="domain" description="MSP" evidence="3">
    <location>
        <begin position="19"/>
        <end position="145"/>
    </location>
</feature>
<dbReference type="WBParaSite" id="PgB19_g007_t03">
    <property type="protein sequence ID" value="PgB19_g007_t03"/>
    <property type="gene ID" value="PgB19_g007"/>
</dbReference>
<dbReference type="PANTHER" id="PTHR21513:SF19">
    <property type="entry name" value="MAJOR SPERM PROTEIN"/>
    <property type="match status" value="1"/>
</dbReference>
<keyword evidence="4" id="KW-1185">Reference proteome</keyword>
<dbReference type="WBParaSite" id="PgB19_g007_t06">
    <property type="protein sequence ID" value="PgB19_g007_t06"/>
    <property type="gene ID" value="PgB19_g007"/>
</dbReference>
<dbReference type="AlphaFoldDB" id="A0A914ZSQ9"/>
<reference evidence="5 6" key="1">
    <citation type="submission" date="2022-11" db="UniProtKB">
        <authorList>
            <consortium name="WormBaseParasite"/>
        </authorList>
    </citation>
    <scope>IDENTIFICATION</scope>
</reference>
<dbReference type="InterPro" id="IPR008962">
    <property type="entry name" value="PapD-like_sf"/>
</dbReference>
<dbReference type="Proteomes" id="UP000887569">
    <property type="component" value="Unplaced"/>
</dbReference>
<evidence type="ECO:0000313" key="5">
    <source>
        <dbReference type="WBParaSite" id="PgB19_g007_t03"/>
    </source>
</evidence>
<dbReference type="InterPro" id="IPR000535">
    <property type="entry name" value="MSP_dom"/>
</dbReference>
<dbReference type="Pfam" id="PF00635">
    <property type="entry name" value="Motile_Sperm"/>
    <property type="match status" value="1"/>
</dbReference>
<keyword evidence="1" id="KW-0963">Cytoplasm</keyword>
<evidence type="ECO:0000256" key="2">
    <source>
        <dbReference type="SAM" id="MobiDB-lite"/>
    </source>
</evidence>
<dbReference type="WBParaSite" id="PgB19_g007_t04">
    <property type="protein sequence ID" value="PgB19_g007_t04"/>
    <property type="gene ID" value="PgB19_g007"/>
</dbReference>
<evidence type="ECO:0000313" key="7">
    <source>
        <dbReference type="WBParaSite" id="PgB19_g007_t05"/>
    </source>
</evidence>
<feature type="compositionally biased region" description="Basic and acidic residues" evidence="2">
    <location>
        <begin position="329"/>
        <end position="358"/>
    </location>
</feature>
<evidence type="ECO:0000256" key="1">
    <source>
        <dbReference type="RuleBase" id="RU003425"/>
    </source>
</evidence>
<feature type="compositionally biased region" description="Basic and acidic residues" evidence="2">
    <location>
        <begin position="397"/>
        <end position="408"/>
    </location>
</feature>
<comment type="function">
    <text evidence="1">Central component in molecular interactions underlying sperm crawling. Forms an extensive filament system that extends from sperm villipoda, along the leading edge of the pseudopod.</text>
</comment>
<dbReference type="Gene3D" id="2.60.40.10">
    <property type="entry name" value="Immunoglobulins"/>
    <property type="match status" value="1"/>
</dbReference>
<proteinExistence type="predicted"/>
<dbReference type="SUPFAM" id="SSF49354">
    <property type="entry name" value="PapD-like"/>
    <property type="match status" value="1"/>
</dbReference>
<dbReference type="InterPro" id="IPR013783">
    <property type="entry name" value="Ig-like_fold"/>
</dbReference>
<feature type="compositionally biased region" description="Polar residues" evidence="2">
    <location>
        <begin position="376"/>
        <end position="392"/>
    </location>
</feature>
<accession>A0A914ZSQ9</accession>
<dbReference type="PANTHER" id="PTHR21513">
    <property type="entry name" value="MAJOR SPERM PROTEIN"/>
    <property type="match status" value="1"/>
</dbReference>
<feature type="region of interest" description="Disordered" evidence="2">
    <location>
        <begin position="322"/>
        <end position="408"/>
    </location>
</feature>
<evidence type="ECO:0000313" key="4">
    <source>
        <dbReference type="Proteomes" id="UP000887569"/>
    </source>
</evidence>
<protein>
    <recommendedName>
        <fullName evidence="1">Major sperm protein</fullName>
    </recommendedName>
</protein>
<dbReference type="PROSITE" id="PS50202">
    <property type="entry name" value="MSP"/>
    <property type="match status" value="1"/>
</dbReference>
<evidence type="ECO:0000313" key="6">
    <source>
        <dbReference type="WBParaSite" id="PgB19_g007_t04"/>
    </source>
</evidence>
<organism evidence="4 7">
    <name type="scientific">Parascaris univalens</name>
    <name type="common">Nematode worm</name>
    <dbReference type="NCBI Taxonomy" id="6257"/>
    <lineage>
        <taxon>Eukaryota</taxon>
        <taxon>Metazoa</taxon>
        <taxon>Ecdysozoa</taxon>
        <taxon>Nematoda</taxon>
        <taxon>Chromadorea</taxon>
        <taxon>Rhabditida</taxon>
        <taxon>Spirurina</taxon>
        <taxon>Ascaridomorpha</taxon>
        <taxon>Ascaridoidea</taxon>
        <taxon>Ascarididae</taxon>
        <taxon>Parascaris</taxon>
    </lineage>
</organism>
<sequence>DQRSPFKGDMTNDGEVRFALDVESLASVCNDGCVVFRQRDRDDNIATAILLVGNPTAQRKICKVKTTCNKMFIIRPAVFDLEAYSELAVKITYVPTSDAFGKQRENQWFAIHYITSTDDSKSPQECWANNGAQADTVKRLRARFEKVKKGTVERNKDVGITSLNEALQRGVYSKSNETTLRCVPSDVVLFTPAYNEREKEKRLFTTISFINCTKVRRAVQVFCPLDPHVNKYHVEMFVVDPDMQYNLTMRFLPSKKFRQQAKIDIPYITVAHIEASDPSNTAEQVWSQFKKRPNARCIIKKIPIHFDDTKLENLRNGHVIDEEGTMTARDTDKNENVIQCSDEHSDQDRRKEESERSQKVRNGLTVGKSILEGNAEDNSNSTNYGSESNTGMDSDESDRGTKISDERI</sequence>
<name>A0A914ZSQ9_PARUN</name>
<keyword evidence="1" id="KW-0206">Cytoskeleton</keyword>
<dbReference type="WBParaSite" id="PgB19_g007_t05">
    <property type="protein sequence ID" value="PgB19_g007_t05"/>
    <property type="gene ID" value="PgB19_g007"/>
</dbReference>